<feature type="compositionally biased region" description="Basic and acidic residues" evidence="1">
    <location>
        <begin position="34"/>
        <end position="44"/>
    </location>
</feature>
<dbReference type="AlphaFoldDB" id="A0A4C1Y6I8"/>
<keyword evidence="3" id="KW-1185">Reference proteome</keyword>
<sequence>MLIFKTTRRIFMKFAQSNLLLDIEDYQTLSLHLEAHSEPSKSDHSGTSAPVPPPTAPFMGKTNCRNNSMLFIAPPRRRISLSHGAGLRL</sequence>
<evidence type="ECO:0000313" key="3">
    <source>
        <dbReference type="Proteomes" id="UP000299102"/>
    </source>
</evidence>
<reference evidence="2 3" key="1">
    <citation type="journal article" date="2019" name="Commun. Biol.">
        <title>The bagworm genome reveals a unique fibroin gene that provides high tensile strength.</title>
        <authorList>
            <person name="Kono N."/>
            <person name="Nakamura H."/>
            <person name="Ohtoshi R."/>
            <person name="Tomita M."/>
            <person name="Numata K."/>
            <person name="Arakawa K."/>
        </authorList>
    </citation>
    <scope>NUCLEOTIDE SEQUENCE [LARGE SCALE GENOMIC DNA]</scope>
</reference>
<name>A0A4C1Y6I8_EUMVA</name>
<proteinExistence type="predicted"/>
<comment type="caution">
    <text evidence="2">The sequence shown here is derived from an EMBL/GenBank/DDBJ whole genome shotgun (WGS) entry which is preliminary data.</text>
</comment>
<evidence type="ECO:0000313" key="2">
    <source>
        <dbReference type="EMBL" id="GBP70045.1"/>
    </source>
</evidence>
<dbReference type="Proteomes" id="UP000299102">
    <property type="component" value="Unassembled WGS sequence"/>
</dbReference>
<organism evidence="2 3">
    <name type="scientific">Eumeta variegata</name>
    <name type="common">Bagworm moth</name>
    <name type="synonym">Eumeta japonica</name>
    <dbReference type="NCBI Taxonomy" id="151549"/>
    <lineage>
        <taxon>Eukaryota</taxon>
        <taxon>Metazoa</taxon>
        <taxon>Ecdysozoa</taxon>
        <taxon>Arthropoda</taxon>
        <taxon>Hexapoda</taxon>
        <taxon>Insecta</taxon>
        <taxon>Pterygota</taxon>
        <taxon>Neoptera</taxon>
        <taxon>Endopterygota</taxon>
        <taxon>Lepidoptera</taxon>
        <taxon>Glossata</taxon>
        <taxon>Ditrysia</taxon>
        <taxon>Tineoidea</taxon>
        <taxon>Psychidae</taxon>
        <taxon>Oiketicinae</taxon>
        <taxon>Eumeta</taxon>
    </lineage>
</organism>
<feature type="region of interest" description="Disordered" evidence="1">
    <location>
        <begin position="34"/>
        <end position="60"/>
    </location>
</feature>
<gene>
    <name evidence="2" type="ORF">EVAR_49055_1</name>
</gene>
<evidence type="ECO:0000256" key="1">
    <source>
        <dbReference type="SAM" id="MobiDB-lite"/>
    </source>
</evidence>
<protein>
    <submittedName>
        <fullName evidence="2">Uncharacterized protein</fullName>
    </submittedName>
</protein>
<accession>A0A4C1Y6I8</accession>
<dbReference type="EMBL" id="BGZK01001061">
    <property type="protein sequence ID" value="GBP70045.1"/>
    <property type="molecule type" value="Genomic_DNA"/>
</dbReference>